<evidence type="ECO:0000313" key="1">
    <source>
        <dbReference type="EMBL" id="TYC55954.1"/>
    </source>
</evidence>
<sequence>MSKLARSVASVHRLEDIPNVGQAVADKLRRIGITTPADLVGADPYALYATLNAEMEVCHDPCLLDTFIAATRFMAGEPAKPWWAYTAERKACCSQYKDK</sequence>
<dbReference type="Gene3D" id="1.10.150.20">
    <property type="entry name" value="5' to 3' exonuclease, C-terminal subdomain"/>
    <property type="match status" value="1"/>
</dbReference>
<name>A0A6C2CPL2_9RHOO</name>
<reference evidence="1 2" key="1">
    <citation type="submission" date="2019-01" db="EMBL/GenBank/DDBJ databases">
        <title>Zoogloea oleivorans genome sequencing and assembly.</title>
        <authorList>
            <person name="Tancsics A."/>
            <person name="Farkas M."/>
            <person name="Kriszt B."/>
            <person name="Maroti G."/>
            <person name="Horvath B."/>
        </authorList>
    </citation>
    <scope>NUCLEOTIDE SEQUENCE [LARGE SCALE GENOMIC DNA]</scope>
    <source>
        <strain evidence="1 2">Buc</strain>
    </source>
</reference>
<gene>
    <name evidence="1" type="ORF">ETQ85_13730</name>
</gene>
<dbReference type="Proteomes" id="UP000389128">
    <property type="component" value="Unassembled WGS sequence"/>
</dbReference>
<dbReference type="Pfam" id="PF11731">
    <property type="entry name" value="Cdd1"/>
    <property type="match status" value="1"/>
</dbReference>
<proteinExistence type="predicted"/>
<dbReference type="OrthoDB" id="7173324at2"/>
<dbReference type="InterPro" id="IPR021725">
    <property type="entry name" value="Cdd1"/>
</dbReference>
<dbReference type="SUPFAM" id="SSF56672">
    <property type="entry name" value="DNA/RNA polymerases"/>
    <property type="match status" value="1"/>
</dbReference>
<comment type="caution">
    <text evidence="1">The sequence shown here is derived from an EMBL/GenBank/DDBJ whole genome shotgun (WGS) entry which is preliminary data.</text>
</comment>
<protein>
    <submittedName>
        <fullName evidence="1">Mitomycin resistance protein</fullName>
    </submittedName>
</protein>
<dbReference type="EMBL" id="SDKK01000012">
    <property type="protein sequence ID" value="TYC55954.1"/>
    <property type="molecule type" value="Genomic_DNA"/>
</dbReference>
<dbReference type="AlphaFoldDB" id="A0A6C2CPL2"/>
<dbReference type="InterPro" id="IPR043502">
    <property type="entry name" value="DNA/RNA_pol_sf"/>
</dbReference>
<accession>A0A6C2CPL2</accession>
<evidence type="ECO:0000313" key="2">
    <source>
        <dbReference type="Proteomes" id="UP000389128"/>
    </source>
</evidence>
<dbReference type="RefSeq" id="WP_148579646.1">
    <property type="nucleotide sequence ID" value="NZ_JAVEUW010000004.1"/>
</dbReference>
<keyword evidence="2" id="KW-1185">Reference proteome</keyword>
<organism evidence="1 2">
    <name type="scientific">Zoogloea oleivorans</name>
    <dbReference type="NCBI Taxonomy" id="1552750"/>
    <lineage>
        <taxon>Bacteria</taxon>
        <taxon>Pseudomonadati</taxon>
        <taxon>Pseudomonadota</taxon>
        <taxon>Betaproteobacteria</taxon>
        <taxon>Rhodocyclales</taxon>
        <taxon>Zoogloeaceae</taxon>
        <taxon>Zoogloea</taxon>
    </lineage>
</organism>